<dbReference type="Proteomes" id="UP000481360">
    <property type="component" value="Unassembled WGS sequence"/>
</dbReference>
<comment type="cofactor">
    <cofactor evidence="1">
        <name>FAD</name>
        <dbReference type="ChEBI" id="CHEBI:57692"/>
    </cofactor>
</comment>
<proteinExistence type="inferred from homology"/>
<evidence type="ECO:0000256" key="4">
    <source>
        <dbReference type="ARBA" id="ARBA00022827"/>
    </source>
</evidence>
<dbReference type="Pfam" id="PF08031">
    <property type="entry name" value="BBE"/>
    <property type="match status" value="1"/>
</dbReference>
<dbReference type="InterPro" id="IPR016169">
    <property type="entry name" value="FAD-bd_PCMH_sub2"/>
</dbReference>
<evidence type="ECO:0000256" key="2">
    <source>
        <dbReference type="ARBA" id="ARBA00005466"/>
    </source>
</evidence>
<dbReference type="InterPro" id="IPR050416">
    <property type="entry name" value="FAD-linked_Oxidoreductase"/>
</dbReference>
<feature type="domain" description="FAD-binding PCMH-type" evidence="6">
    <location>
        <begin position="59"/>
        <end position="228"/>
    </location>
</feature>
<evidence type="ECO:0000256" key="3">
    <source>
        <dbReference type="ARBA" id="ARBA00022630"/>
    </source>
</evidence>
<dbReference type="Pfam" id="PF01565">
    <property type="entry name" value="FAD_binding_4"/>
    <property type="match status" value="1"/>
</dbReference>
<sequence>MIRRRSLLVASATTAAALTTGGWSRGPDWEALRRSLAGDVVLPGDQDYDVVRSLPLKQFDHVRPRGLVLCETPEDVVESLRFARRYGLHAVPRSGGHSFGGYSTTPGVVIDVSRLNEVALRGGVASVGAGAQLVDVHDKLSAHNTSVATGWCPTVGMGGLTLGGGLGLETRKYGVTSDRLRAAEIVLASGERLWCDQGNHRDLFWALRGGGGGNFGIVTKFEFDPVPAAETTSYTLTWPWRAAAAVFDAWQRWAPFAPDELSAVLSFTTNDAAPGTEHTVVVTGSWLGAAHEVEELLSTLVARVGVSPATHSLVTLPHRQSMMRWFGCENLTVQQCHREGPWPGGTIPRYAFAAARGNFFSRLLPDHAIRRVLAAVDAQRVRGHSRSMDIQALGGACNRVSPHATAFLHRDSLFYAGFSVVIDPNVTEEGRRAAYSWADAAWRTARPYANGHVYQNYIDSRLHNWQHAYYGTNYPRLSAVKRRYDPSGFFRFAQSIR</sequence>
<protein>
    <submittedName>
        <fullName evidence="7">FAD-binding oxidoreductase</fullName>
    </submittedName>
</protein>
<dbReference type="AlphaFoldDB" id="A0A7C9W0A7"/>
<dbReference type="PANTHER" id="PTHR42973">
    <property type="entry name" value="BINDING OXIDOREDUCTASE, PUTATIVE (AFU_ORTHOLOGUE AFUA_1G17690)-RELATED"/>
    <property type="match status" value="1"/>
</dbReference>
<dbReference type="PROSITE" id="PS51318">
    <property type="entry name" value="TAT"/>
    <property type="match status" value="1"/>
</dbReference>
<keyword evidence="8" id="KW-1185">Reference proteome</keyword>
<keyword evidence="5" id="KW-0560">Oxidoreductase</keyword>
<evidence type="ECO:0000259" key="6">
    <source>
        <dbReference type="PROSITE" id="PS51387"/>
    </source>
</evidence>
<dbReference type="InterPro" id="IPR016166">
    <property type="entry name" value="FAD-bd_PCMH"/>
</dbReference>
<dbReference type="InterPro" id="IPR006094">
    <property type="entry name" value="Oxid_FAD_bind_N"/>
</dbReference>
<evidence type="ECO:0000256" key="5">
    <source>
        <dbReference type="ARBA" id="ARBA00023002"/>
    </source>
</evidence>
<dbReference type="SUPFAM" id="SSF56176">
    <property type="entry name" value="FAD-binding/transporter-associated domain-like"/>
    <property type="match status" value="1"/>
</dbReference>
<dbReference type="PANTHER" id="PTHR42973:SF39">
    <property type="entry name" value="FAD-BINDING PCMH-TYPE DOMAIN-CONTAINING PROTEIN"/>
    <property type="match status" value="1"/>
</dbReference>
<comment type="caution">
    <text evidence="7">The sequence shown here is derived from an EMBL/GenBank/DDBJ whole genome shotgun (WGS) entry which is preliminary data.</text>
</comment>
<dbReference type="EMBL" id="JAAMPJ010000009">
    <property type="protein sequence ID" value="NGY63161.1"/>
    <property type="molecule type" value="Genomic_DNA"/>
</dbReference>
<comment type="similarity">
    <text evidence="2">Belongs to the oxygen-dependent FAD-linked oxidoreductase family.</text>
</comment>
<evidence type="ECO:0000313" key="7">
    <source>
        <dbReference type="EMBL" id="NGY63161.1"/>
    </source>
</evidence>
<name>A0A7C9W0A7_9PSEU</name>
<dbReference type="PROSITE" id="PS51387">
    <property type="entry name" value="FAD_PCMH"/>
    <property type="match status" value="1"/>
</dbReference>
<dbReference type="RefSeq" id="WP_166051299.1">
    <property type="nucleotide sequence ID" value="NZ_JAAMPJ010000009.1"/>
</dbReference>
<evidence type="ECO:0000256" key="1">
    <source>
        <dbReference type="ARBA" id="ARBA00001974"/>
    </source>
</evidence>
<dbReference type="Gene3D" id="3.30.465.10">
    <property type="match status" value="1"/>
</dbReference>
<dbReference type="InterPro" id="IPR006311">
    <property type="entry name" value="TAT_signal"/>
</dbReference>
<dbReference type="Gene3D" id="3.30.43.10">
    <property type="entry name" value="Uridine Diphospho-n-acetylenolpyruvylglucosamine Reductase, domain 2"/>
    <property type="match status" value="1"/>
</dbReference>
<accession>A0A7C9W0A7</accession>
<dbReference type="InterPro" id="IPR012951">
    <property type="entry name" value="BBE"/>
</dbReference>
<dbReference type="Gene3D" id="3.40.462.20">
    <property type="match status" value="1"/>
</dbReference>
<gene>
    <name evidence="7" type="ORF">G7043_30005</name>
</gene>
<dbReference type="GO" id="GO:0016491">
    <property type="term" value="F:oxidoreductase activity"/>
    <property type="evidence" value="ECO:0007669"/>
    <property type="project" value="UniProtKB-KW"/>
</dbReference>
<dbReference type="InterPro" id="IPR036318">
    <property type="entry name" value="FAD-bd_PCMH-like_sf"/>
</dbReference>
<evidence type="ECO:0000313" key="8">
    <source>
        <dbReference type="Proteomes" id="UP000481360"/>
    </source>
</evidence>
<keyword evidence="3" id="KW-0285">Flavoprotein</keyword>
<dbReference type="InterPro" id="IPR016167">
    <property type="entry name" value="FAD-bd_PCMH_sub1"/>
</dbReference>
<keyword evidence="4" id="KW-0274">FAD</keyword>
<organism evidence="7 8">
    <name type="scientific">Lentzea alba</name>
    <dbReference type="NCBI Taxonomy" id="2714351"/>
    <lineage>
        <taxon>Bacteria</taxon>
        <taxon>Bacillati</taxon>
        <taxon>Actinomycetota</taxon>
        <taxon>Actinomycetes</taxon>
        <taxon>Pseudonocardiales</taxon>
        <taxon>Pseudonocardiaceae</taxon>
        <taxon>Lentzea</taxon>
    </lineage>
</organism>
<reference evidence="7 8" key="1">
    <citation type="submission" date="2020-03" db="EMBL/GenBank/DDBJ databases">
        <title>Isolation and identification of active actinomycetes.</title>
        <authorList>
            <person name="Sun X."/>
        </authorList>
    </citation>
    <scope>NUCLEOTIDE SEQUENCE [LARGE SCALE GENOMIC DNA]</scope>
    <source>
        <strain evidence="7 8">NEAU-D13</strain>
    </source>
</reference>
<dbReference type="GO" id="GO:0071949">
    <property type="term" value="F:FAD binding"/>
    <property type="evidence" value="ECO:0007669"/>
    <property type="project" value="InterPro"/>
</dbReference>